<accession>A0A8J7RWM4</accession>
<comment type="caution">
    <text evidence="2">The sequence shown here is derived from an EMBL/GenBank/DDBJ whole genome shotgun (WGS) entry which is preliminary data.</text>
</comment>
<proteinExistence type="predicted"/>
<organism evidence="2 3">
    <name type="scientific">Marivibrio halodurans</name>
    <dbReference type="NCBI Taxonomy" id="2039722"/>
    <lineage>
        <taxon>Bacteria</taxon>
        <taxon>Pseudomonadati</taxon>
        <taxon>Pseudomonadota</taxon>
        <taxon>Alphaproteobacteria</taxon>
        <taxon>Rhodospirillales</taxon>
        <taxon>Rhodospirillaceae</taxon>
        <taxon>Marivibrio</taxon>
    </lineage>
</organism>
<sequence length="190" mass="21454">MWWARYLFSGFAFLSVSEDAPFHHSKRVLEFALPIVLTILTLWAYICLRSYFVVGIPGTLDGKLFQLVVFMVPFHLAALAALATFQSPALDKPPAGAAASIRRWSNEDNGWFRHLLTMREYACRLFGYLCALGIIYLVVSISASLINFSAIPWTSNDLVHMAMVAAIVGFFWHYIVMSLYAIYFLIAKTV</sequence>
<name>A0A8J7RWM4_9PROT</name>
<dbReference type="AlphaFoldDB" id="A0A8J7RWM4"/>
<keyword evidence="1" id="KW-0472">Membrane</keyword>
<feature type="transmembrane region" description="Helical" evidence="1">
    <location>
        <begin position="125"/>
        <end position="146"/>
    </location>
</feature>
<keyword evidence="1" id="KW-1133">Transmembrane helix</keyword>
<reference evidence="2" key="1">
    <citation type="submission" date="2021-04" db="EMBL/GenBank/DDBJ databases">
        <authorList>
            <person name="Zhang D.-C."/>
        </authorList>
    </citation>
    <scope>NUCLEOTIDE SEQUENCE</scope>
    <source>
        <strain evidence="2">CGMCC 1.15697</strain>
    </source>
</reference>
<dbReference type="EMBL" id="JAGMWN010000001">
    <property type="protein sequence ID" value="MBP5856082.1"/>
    <property type="molecule type" value="Genomic_DNA"/>
</dbReference>
<feature type="transmembrane region" description="Helical" evidence="1">
    <location>
        <begin position="31"/>
        <end position="52"/>
    </location>
</feature>
<dbReference type="RefSeq" id="WP_210680628.1">
    <property type="nucleotide sequence ID" value="NZ_JAGMWN010000001.1"/>
</dbReference>
<dbReference type="Proteomes" id="UP000672602">
    <property type="component" value="Unassembled WGS sequence"/>
</dbReference>
<feature type="transmembrane region" description="Helical" evidence="1">
    <location>
        <begin position="158"/>
        <end position="186"/>
    </location>
</feature>
<keyword evidence="1" id="KW-0812">Transmembrane</keyword>
<feature type="transmembrane region" description="Helical" evidence="1">
    <location>
        <begin position="64"/>
        <end position="85"/>
    </location>
</feature>
<evidence type="ECO:0000256" key="1">
    <source>
        <dbReference type="SAM" id="Phobius"/>
    </source>
</evidence>
<keyword evidence="3" id="KW-1185">Reference proteome</keyword>
<gene>
    <name evidence="2" type="ORF">KAJ83_03615</name>
</gene>
<protein>
    <submittedName>
        <fullName evidence="2">Uncharacterized protein</fullName>
    </submittedName>
</protein>
<evidence type="ECO:0000313" key="3">
    <source>
        <dbReference type="Proteomes" id="UP000672602"/>
    </source>
</evidence>
<evidence type="ECO:0000313" key="2">
    <source>
        <dbReference type="EMBL" id="MBP5856082.1"/>
    </source>
</evidence>